<dbReference type="STRING" id="1745343.A0A2J6Q3W4"/>
<dbReference type="EMBL" id="KZ613483">
    <property type="protein sequence ID" value="PMD20968.1"/>
    <property type="molecule type" value="Genomic_DNA"/>
</dbReference>
<proteinExistence type="predicted"/>
<evidence type="ECO:0000313" key="3">
    <source>
        <dbReference type="Proteomes" id="UP000235672"/>
    </source>
</evidence>
<dbReference type="Pfam" id="PF10287">
    <property type="entry name" value="YJL171C_Tos1_C"/>
    <property type="match status" value="1"/>
</dbReference>
<dbReference type="Proteomes" id="UP000235672">
    <property type="component" value="Unassembled WGS sequence"/>
</dbReference>
<evidence type="ECO:0000259" key="1">
    <source>
        <dbReference type="Pfam" id="PF10287"/>
    </source>
</evidence>
<reference evidence="2 3" key="1">
    <citation type="submission" date="2016-05" db="EMBL/GenBank/DDBJ databases">
        <title>A degradative enzymes factory behind the ericoid mycorrhizal symbiosis.</title>
        <authorList>
            <consortium name="DOE Joint Genome Institute"/>
            <person name="Martino E."/>
            <person name="Morin E."/>
            <person name="Grelet G."/>
            <person name="Kuo A."/>
            <person name="Kohler A."/>
            <person name="Daghino S."/>
            <person name="Barry K."/>
            <person name="Choi C."/>
            <person name="Cichocki N."/>
            <person name="Clum A."/>
            <person name="Copeland A."/>
            <person name="Hainaut M."/>
            <person name="Haridas S."/>
            <person name="Labutti K."/>
            <person name="Lindquist E."/>
            <person name="Lipzen A."/>
            <person name="Khouja H.-R."/>
            <person name="Murat C."/>
            <person name="Ohm R."/>
            <person name="Olson A."/>
            <person name="Spatafora J."/>
            <person name="Veneault-Fourrey C."/>
            <person name="Henrissat B."/>
            <person name="Grigoriev I."/>
            <person name="Martin F."/>
            <person name="Perotto S."/>
        </authorList>
    </citation>
    <scope>NUCLEOTIDE SEQUENCE [LARGE SCALE GENOMIC DNA]</scope>
    <source>
        <strain evidence="2 3">UAMH 7357</strain>
    </source>
</reference>
<dbReference type="OrthoDB" id="118256at2759"/>
<name>A0A2J6Q3W4_9HELO</name>
<dbReference type="InterPro" id="IPR018805">
    <property type="entry name" value="YJL171C/Tos1_C"/>
</dbReference>
<sequence length="169" mass="17849">MLAEACGANDCGYVQPGAVAYHGIAGADKIFLFEFSMPTDSGATGNLADEPAIWMLNAQIPRTTQYGPADCSCWESGCGEFDFAEALFPGSTYLKTTLHTNQPGGDSDYFVRPTSGTMKLAVVFSSASSTIHVQVLPANTEFPATLTASQINGICQTTPDDQVSKFTIA</sequence>
<dbReference type="PANTHER" id="PTHR31737">
    <property type="entry name" value="PROTEIN TOS1"/>
    <property type="match status" value="1"/>
</dbReference>
<dbReference type="AlphaFoldDB" id="A0A2J6Q3W4"/>
<evidence type="ECO:0000313" key="2">
    <source>
        <dbReference type="EMBL" id="PMD20968.1"/>
    </source>
</evidence>
<feature type="domain" description="Cell wall protein YJL171C/Tos1 C-terminal" evidence="1">
    <location>
        <begin position="3"/>
        <end position="152"/>
    </location>
</feature>
<dbReference type="GO" id="GO:0009277">
    <property type="term" value="C:fungal-type cell wall"/>
    <property type="evidence" value="ECO:0007669"/>
    <property type="project" value="TreeGrafter"/>
</dbReference>
<accession>A0A2J6Q3W4</accession>
<keyword evidence="3" id="KW-1185">Reference proteome</keyword>
<gene>
    <name evidence="2" type="ORF">NA56DRAFT_646102</name>
</gene>
<dbReference type="PANTHER" id="PTHR31737:SF2">
    <property type="entry name" value="PROTEIN TOS1"/>
    <property type="match status" value="1"/>
</dbReference>
<organism evidence="2 3">
    <name type="scientific">Hyaloscypha hepaticicola</name>
    <dbReference type="NCBI Taxonomy" id="2082293"/>
    <lineage>
        <taxon>Eukaryota</taxon>
        <taxon>Fungi</taxon>
        <taxon>Dikarya</taxon>
        <taxon>Ascomycota</taxon>
        <taxon>Pezizomycotina</taxon>
        <taxon>Leotiomycetes</taxon>
        <taxon>Helotiales</taxon>
        <taxon>Hyaloscyphaceae</taxon>
        <taxon>Hyaloscypha</taxon>
    </lineage>
</organism>
<protein>
    <recommendedName>
        <fullName evidence="1">Cell wall protein YJL171C/Tos1 C-terminal domain-containing protein</fullName>
    </recommendedName>
</protein>